<dbReference type="PANTHER" id="PTHR30055">
    <property type="entry name" value="HTH-TYPE TRANSCRIPTIONAL REGULATOR RUTR"/>
    <property type="match status" value="1"/>
</dbReference>
<accession>A0ABP6Y0W1</accession>
<dbReference type="Pfam" id="PF16859">
    <property type="entry name" value="TetR_C_11"/>
    <property type="match status" value="1"/>
</dbReference>
<dbReference type="RefSeq" id="WP_344867380.1">
    <property type="nucleotide sequence ID" value="NZ_BAAAZN010000019.1"/>
</dbReference>
<keyword evidence="3" id="KW-0804">Transcription</keyword>
<name>A0ABP6Y0W1_9PSEU</name>
<evidence type="ECO:0000259" key="5">
    <source>
        <dbReference type="PROSITE" id="PS50977"/>
    </source>
</evidence>
<sequence>MNEARARRRGEALTGAIHRAALDELARTSFGELSFDRIAAAAGTGKAALYRRWSGPADLVLAALTDPATGFGAVPDQPRTGSLRGDLLAMLGHFVRSMDEPRGHALRPLLAQRHRHPQLYEQVKQLVIRPHREVLLAVLRDAAARGAAVPERVTERTAALGPQLIMLAAWENAAVPPEEVEAVVDEVLLPLISRR</sequence>
<gene>
    <name evidence="6" type="ORF">GCM10022222_69460</name>
</gene>
<keyword evidence="7" id="KW-1185">Reference proteome</keyword>
<dbReference type="Gene3D" id="1.10.10.60">
    <property type="entry name" value="Homeodomain-like"/>
    <property type="match status" value="1"/>
</dbReference>
<dbReference type="SUPFAM" id="SSF48498">
    <property type="entry name" value="Tetracyclin repressor-like, C-terminal domain"/>
    <property type="match status" value="1"/>
</dbReference>
<dbReference type="InterPro" id="IPR001647">
    <property type="entry name" value="HTH_TetR"/>
</dbReference>
<dbReference type="InterPro" id="IPR009057">
    <property type="entry name" value="Homeodomain-like_sf"/>
</dbReference>
<protein>
    <submittedName>
        <fullName evidence="6">TetR/AcrR family transcriptional regulator</fullName>
    </submittedName>
</protein>
<dbReference type="Pfam" id="PF00440">
    <property type="entry name" value="TetR_N"/>
    <property type="match status" value="1"/>
</dbReference>
<comment type="caution">
    <text evidence="6">The sequence shown here is derived from an EMBL/GenBank/DDBJ whole genome shotgun (WGS) entry which is preliminary data.</text>
</comment>
<keyword evidence="1" id="KW-0805">Transcription regulation</keyword>
<dbReference type="SUPFAM" id="SSF46689">
    <property type="entry name" value="Homeodomain-like"/>
    <property type="match status" value="1"/>
</dbReference>
<evidence type="ECO:0000256" key="4">
    <source>
        <dbReference type="PROSITE-ProRule" id="PRU00335"/>
    </source>
</evidence>
<evidence type="ECO:0000256" key="3">
    <source>
        <dbReference type="ARBA" id="ARBA00023163"/>
    </source>
</evidence>
<dbReference type="InterPro" id="IPR050109">
    <property type="entry name" value="HTH-type_TetR-like_transc_reg"/>
</dbReference>
<reference evidence="7" key="1">
    <citation type="journal article" date="2019" name="Int. J. Syst. Evol. Microbiol.">
        <title>The Global Catalogue of Microorganisms (GCM) 10K type strain sequencing project: providing services to taxonomists for standard genome sequencing and annotation.</title>
        <authorList>
            <consortium name="The Broad Institute Genomics Platform"/>
            <consortium name="The Broad Institute Genome Sequencing Center for Infectious Disease"/>
            <person name="Wu L."/>
            <person name="Ma J."/>
        </authorList>
    </citation>
    <scope>NUCLEOTIDE SEQUENCE [LARGE SCALE GENOMIC DNA]</scope>
    <source>
        <strain evidence="7">JCM 16898</strain>
    </source>
</reference>
<dbReference type="InterPro" id="IPR036271">
    <property type="entry name" value="Tet_transcr_reg_TetR-rel_C_sf"/>
</dbReference>
<evidence type="ECO:0000256" key="1">
    <source>
        <dbReference type="ARBA" id="ARBA00023015"/>
    </source>
</evidence>
<keyword evidence="2 4" id="KW-0238">DNA-binding</keyword>
<evidence type="ECO:0000313" key="7">
    <source>
        <dbReference type="Proteomes" id="UP001500689"/>
    </source>
</evidence>
<evidence type="ECO:0000256" key="2">
    <source>
        <dbReference type="ARBA" id="ARBA00023125"/>
    </source>
</evidence>
<dbReference type="Gene3D" id="1.10.357.10">
    <property type="entry name" value="Tetracycline Repressor, domain 2"/>
    <property type="match status" value="1"/>
</dbReference>
<feature type="DNA-binding region" description="H-T-H motif" evidence="4">
    <location>
        <begin position="34"/>
        <end position="53"/>
    </location>
</feature>
<proteinExistence type="predicted"/>
<dbReference type="PROSITE" id="PS50977">
    <property type="entry name" value="HTH_TETR_2"/>
    <property type="match status" value="1"/>
</dbReference>
<dbReference type="EMBL" id="BAAAZN010000019">
    <property type="protein sequence ID" value="GAA3574991.1"/>
    <property type="molecule type" value="Genomic_DNA"/>
</dbReference>
<dbReference type="PANTHER" id="PTHR30055:SF225">
    <property type="entry name" value="TRANSCRIPTIONAL REGULATORY PROTEIN-RELATED"/>
    <property type="match status" value="1"/>
</dbReference>
<feature type="domain" description="HTH tetR-type" evidence="5">
    <location>
        <begin position="11"/>
        <end position="71"/>
    </location>
</feature>
<organism evidence="6 7">
    <name type="scientific">Amycolatopsis ultiminotia</name>
    <dbReference type="NCBI Taxonomy" id="543629"/>
    <lineage>
        <taxon>Bacteria</taxon>
        <taxon>Bacillati</taxon>
        <taxon>Actinomycetota</taxon>
        <taxon>Actinomycetes</taxon>
        <taxon>Pseudonocardiales</taxon>
        <taxon>Pseudonocardiaceae</taxon>
        <taxon>Amycolatopsis</taxon>
    </lineage>
</organism>
<dbReference type="InterPro" id="IPR011075">
    <property type="entry name" value="TetR_C"/>
</dbReference>
<dbReference type="Proteomes" id="UP001500689">
    <property type="component" value="Unassembled WGS sequence"/>
</dbReference>
<evidence type="ECO:0000313" key="6">
    <source>
        <dbReference type="EMBL" id="GAA3574991.1"/>
    </source>
</evidence>